<dbReference type="AlphaFoldDB" id="A0A0C9T8T8"/>
<reference evidence="3" key="2">
    <citation type="submission" date="2015-01" db="EMBL/GenBank/DDBJ databases">
        <title>Evolutionary Origins and Diversification of the Mycorrhizal Mutualists.</title>
        <authorList>
            <consortium name="DOE Joint Genome Institute"/>
            <consortium name="Mycorrhizal Genomics Consortium"/>
            <person name="Kohler A."/>
            <person name="Kuo A."/>
            <person name="Nagy L.G."/>
            <person name="Floudas D."/>
            <person name="Copeland A."/>
            <person name="Barry K.W."/>
            <person name="Cichocki N."/>
            <person name="Veneault-Fourrey C."/>
            <person name="LaButti K."/>
            <person name="Lindquist E.A."/>
            <person name="Lipzen A."/>
            <person name="Lundell T."/>
            <person name="Morin E."/>
            <person name="Murat C."/>
            <person name="Riley R."/>
            <person name="Ohm R."/>
            <person name="Sun H."/>
            <person name="Tunlid A."/>
            <person name="Henrissat B."/>
            <person name="Grigoriev I.V."/>
            <person name="Hibbett D.S."/>
            <person name="Martin F."/>
        </authorList>
    </citation>
    <scope>NUCLEOTIDE SEQUENCE [LARGE SCALE GENOMIC DNA]</scope>
    <source>
        <strain evidence="3">ATCC 200175</strain>
    </source>
</reference>
<keyword evidence="1" id="KW-0812">Transmembrane</keyword>
<proteinExistence type="predicted"/>
<keyword evidence="1" id="KW-0472">Membrane</keyword>
<evidence type="ECO:0000313" key="3">
    <source>
        <dbReference type="Proteomes" id="UP000053647"/>
    </source>
</evidence>
<evidence type="ECO:0000313" key="2">
    <source>
        <dbReference type="EMBL" id="KIJ07553.1"/>
    </source>
</evidence>
<gene>
    <name evidence="2" type="ORF">PAXINDRAFT_90216</name>
</gene>
<sequence length="94" mass="10978">QLSWFVLEVIVRGWNHLPITLVEVDTLALAALSLPLFLFWWNKPVAPNTRHIFYLKEAVPAVPQDAPNTSRFVINAIYQRQSHNNFFLMQFPRC</sequence>
<dbReference type="Proteomes" id="UP000053647">
    <property type="component" value="Unassembled WGS sequence"/>
</dbReference>
<evidence type="ECO:0000256" key="1">
    <source>
        <dbReference type="SAM" id="Phobius"/>
    </source>
</evidence>
<reference evidence="2 3" key="1">
    <citation type="submission" date="2014-06" db="EMBL/GenBank/DDBJ databases">
        <authorList>
            <consortium name="DOE Joint Genome Institute"/>
            <person name="Kuo A."/>
            <person name="Kohler A."/>
            <person name="Nagy L.G."/>
            <person name="Floudas D."/>
            <person name="Copeland A."/>
            <person name="Barry K.W."/>
            <person name="Cichocki N."/>
            <person name="Veneault-Fourrey C."/>
            <person name="LaButti K."/>
            <person name="Lindquist E.A."/>
            <person name="Lipzen A."/>
            <person name="Lundell T."/>
            <person name="Morin E."/>
            <person name="Murat C."/>
            <person name="Sun H."/>
            <person name="Tunlid A."/>
            <person name="Henrissat B."/>
            <person name="Grigoriev I.V."/>
            <person name="Hibbett D.S."/>
            <person name="Martin F."/>
            <person name="Nordberg H.P."/>
            <person name="Cantor M.N."/>
            <person name="Hua S.X."/>
        </authorList>
    </citation>
    <scope>NUCLEOTIDE SEQUENCE [LARGE SCALE GENOMIC DNA]</scope>
    <source>
        <strain evidence="2 3">ATCC 200175</strain>
    </source>
</reference>
<protein>
    <submittedName>
        <fullName evidence="2">Uncharacterized protein</fullName>
    </submittedName>
</protein>
<keyword evidence="3" id="KW-1185">Reference proteome</keyword>
<dbReference type="HOGENOM" id="CLU_2391969_0_0_1"/>
<dbReference type="EMBL" id="KN819855">
    <property type="protein sequence ID" value="KIJ07553.1"/>
    <property type="molecule type" value="Genomic_DNA"/>
</dbReference>
<keyword evidence="1" id="KW-1133">Transmembrane helix</keyword>
<organism evidence="2 3">
    <name type="scientific">Paxillus involutus ATCC 200175</name>
    <dbReference type="NCBI Taxonomy" id="664439"/>
    <lineage>
        <taxon>Eukaryota</taxon>
        <taxon>Fungi</taxon>
        <taxon>Dikarya</taxon>
        <taxon>Basidiomycota</taxon>
        <taxon>Agaricomycotina</taxon>
        <taxon>Agaricomycetes</taxon>
        <taxon>Agaricomycetidae</taxon>
        <taxon>Boletales</taxon>
        <taxon>Paxilineae</taxon>
        <taxon>Paxillaceae</taxon>
        <taxon>Paxillus</taxon>
    </lineage>
</organism>
<dbReference type="OrthoDB" id="9451547at2759"/>
<name>A0A0C9T8T8_PAXIN</name>
<accession>A0A0C9T8T8</accession>
<feature type="non-terminal residue" evidence="2">
    <location>
        <position position="1"/>
    </location>
</feature>
<feature type="transmembrane region" description="Helical" evidence="1">
    <location>
        <begin position="20"/>
        <end position="41"/>
    </location>
</feature>